<protein>
    <submittedName>
        <fullName evidence="2">Uncharacterized protein</fullName>
    </submittedName>
</protein>
<keyword evidence="1" id="KW-0472">Membrane</keyword>
<organism evidence="2">
    <name type="scientific">Siphoviridae sp. ctEJG5</name>
    <dbReference type="NCBI Taxonomy" id="2827814"/>
    <lineage>
        <taxon>Viruses</taxon>
        <taxon>Duplodnaviria</taxon>
        <taxon>Heunggongvirae</taxon>
        <taxon>Uroviricota</taxon>
        <taxon>Caudoviricetes</taxon>
    </lineage>
</organism>
<accession>A0A8S5RXX0</accession>
<evidence type="ECO:0000313" key="2">
    <source>
        <dbReference type="EMBL" id="DAF43355.1"/>
    </source>
</evidence>
<dbReference type="EMBL" id="BK032506">
    <property type="protein sequence ID" value="DAF43355.1"/>
    <property type="molecule type" value="Genomic_DNA"/>
</dbReference>
<proteinExistence type="predicted"/>
<feature type="transmembrane region" description="Helical" evidence="1">
    <location>
        <begin position="6"/>
        <end position="26"/>
    </location>
</feature>
<keyword evidence="1" id="KW-1133">Transmembrane helix</keyword>
<evidence type="ECO:0000256" key="1">
    <source>
        <dbReference type="SAM" id="Phobius"/>
    </source>
</evidence>
<sequence length="51" mass="5901">MIHYNLTICSYCFIVYALVVASGTLLTSSCTLHSRKFPTKPSVHTYKFFFY</sequence>
<reference evidence="2" key="1">
    <citation type="journal article" date="2021" name="Proc. Natl. Acad. Sci. U.S.A.">
        <title>A Catalog of Tens of Thousands of Viruses from Human Metagenomes Reveals Hidden Associations with Chronic Diseases.</title>
        <authorList>
            <person name="Tisza M.J."/>
            <person name="Buck C.B."/>
        </authorList>
    </citation>
    <scope>NUCLEOTIDE SEQUENCE</scope>
    <source>
        <strain evidence="2">CtEJG5</strain>
    </source>
</reference>
<name>A0A8S5RXX0_9CAUD</name>
<keyword evidence="1" id="KW-0812">Transmembrane</keyword>